<sequence length="77" mass="8188">MLMLAHCSILASLNSTLCSIVPCLAHPRVLQCEKSVSALPVDGRQIGRTKSDGTNSLSNFNMTTVLPSTGDFLIPIT</sequence>
<keyword evidence="1" id="KW-0732">Signal</keyword>
<evidence type="ECO:0000256" key="1">
    <source>
        <dbReference type="SAM" id="SignalP"/>
    </source>
</evidence>
<dbReference type="EMBL" id="GFTR01000681">
    <property type="protein sequence ID" value="JAW15745.1"/>
    <property type="molecule type" value="Transcribed_RNA"/>
</dbReference>
<feature type="signal peptide" evidence="1">
    <location>
        <begin position="1"/>
        <end position="18"/>
    </location>
</feature>
<feature type="chain" id="PRO_5012668743" evidence="1">
    <location>
        <begin position="19"/>
        <end position="77"/>
    </location>
</feature>
<proteinExistence type="predicted"/>
<evidence type="ECO:0000313" key="2">
    <source>
        <dbReference type="EMBL" id="JAW15745.1"/>
    </source>
</evidence>
<reference evidence="2" key="1">
    <citation type="journal article" date="2018" name="PLoS Negl. Trop. Dis.">
        <title>An insight into the salivary gland and fat body transcriptome of Panstrongylus lignarius (Hemiptera: Heteroptera), the main vector of Chagas disease in Peru.</title>
        <authorList>
            <person name="Nevoa J.C."/>
            <person name="Mendes M.T."/>
            <person name="da Silva M.V."/>
            <person name="Soares S.C."/>
            <person name="Oliveira C.J.F."/>
            <person name="Ribeiro J.M.C."/>
        </authorList>
    </citation>
    <scope>NUCLEOTIDE SEQUENCE</scope>
</reference>
<name>A0A224XT72_9HEMI</name>
<organism evidence="2">
    <name type="scientific">Panstrongylus lignarius</name>
    <dbReference type="NCBI Taxonomy" id="156445"/>
    <lineage>
        <taxon>Eukaryota</taxon>
        <taxon>Metazoa</taxon>
        <taxon>Ecdysozoa</taxon>
        <taxon>Arthropoda</taxon>
        <taxon>Hexapoda</taxon>
        <taxon>Insecta</taxon>
        <taxon>Pterygota</taxon>
        <taxon>Neoptera</taxon>
        <taxon>Paraneoptera</taxon>
        <taxon>Hemiptera</taxon>
        <taxon>Heteroptera</taxon>
        <taxon>Panheteroptera</taxon>
        <taxon>Cimicomorpha</taxon>
        <taxon>Reduviidae</taxon>
        <taxon>Triatominae</taxon>
        <taxon>Panstrongylus</taxon>
    </lineage>
</organism>
<accession>A0A224XT72</accession>
<dbReference type="AlphaFoldDB" id="A0A224XT72"/>
<protein>
    <submittedName>
        <fullName evidence="2">Putative secreted protein</fullName>
    </submittedName>
</protein>